<dbReference type="InterPro" id="IPR026913">
    <property type="entry name" value="METTL24"/>
</dbReference>
<keyword evidence="2" id="KW-0472">Membrane</keyword>
<reference evidence="4" key="1">
    <citation type="submission" date="2021-01" db="EMBL/GenBank/DDBJ databases">
        <authorList>
            <person name="Corre E."/>
            <person name="Pelletier E."/>
            <person name="Niang G."/>
            <person name="Scheremetjew M."/>
            <person name="Finn R."/>
            <person name="Kale V."/>
            <person name="Holt S."/>
            <person name="Cochrane G."/>
            <person name="Meng A."/>
            <person name="Brown T."/>
            <person name="Cohen L."/>
        </authorList>
    </citation>
    <scope>NUCLEOTIDE SEQUENCE</scope>
    <source>
        <strain evidence="4">GSO104</strain>
    </source>
</reference>
<evidence type="ECO:0000313" key="4">
    <source>
        <dbReference type="EMBL" id="CAE4592896.1"/>
    </source>
</evidence>
<dbReference type="EMBL" id="HBNS01009193">
    <property type="protein sequence ID" value="CAE4592896.1"/>
    <property type="molecule type" value="Transcribed_RNA"/>
</dbReference>
<feature type="domain" description="Methyltransferase" evidence="3">
    <location>
        <begin position="155"/>
        <end position="425"/>
    </location>
</feature>
<dbReference type="Pfam" id="PF13383">
    <property type="entry name" value="Methyltransf_22"/>
    <property type="match status" value="1"/>
</dbReference>
<dbReference type="PANTHER" id="PTHR32026">
    <property type="entry name" value="METHYLTRANSFERASE-LIKE PROTEIN 24"/>
    <property type="match status" value="1"/>
</dbReference>
<evidence type="ECO:0000259" key="3">
    <source>
        <dbReference type="Pfam" id="PF13383"/>
    </source>
</evidence>
<name>A0A7S4QST0_9STRA</name>
<keyword evidence="2" id="KW-0812">Transmembrane</keyword>
<feature type="transmembrane region" description="Helical" evidence="2">
    <location>
        <begin position="114"/>
        <end position="135"/>
    </location>
</feature>
<evidence type="ECO:0000256" key="2">
    <source>
        <dbReference type="SAM" id="Phobius"/>
    </source>
</evidence>
<dbReference type="AlphaFoldDB" id="A0A7S4QST0"/>
<keyword evidence="2" id="KW-1133">Transmembrane helix</keyword>
<dbReference type="PANTHER" id="PTHR32026:SF27">
    <property type="entry name" value="METHYLTRANSFERASE FKBM DOMAIN-CONTAINING PROTEIN-RELATED"/>
    <property type="match status" value="1"/>
</dbReference>
<proteinExistence type="predicted"/>
<gene>
    <name evidence="4" type="ORF">DBRI00130_LOCUS7412</name>
</gene>
<accession>A0A7S4QST0</accession>
<dbReference type="InterPro" id="IPR025714">
    <property type="entry name" value="Methyltranfer_dom"/>
</dbReference>
<sequence>MPSGKKINDETTTTATTTKKKKQKVSRSTTDLRKKSKRKHYSKLPSSSKHQRTNHHDYEDEDGTTSDFTATLTGKIFYYQSQLAYMISQIARALPHPVHTHTLEHRHIFSTASLVLLVLVCVFSLSLISTSFEYYDIPSYLRVSLMSKVREEYQNAYQDSLGFFTDITNEEWKLMKDRVKKQPKHNDVKKGLRSKYLDRNDARTWYQNNWNPDFTCPHELRVGGTGDGPKWVCDPHRIVEYYQNHPSNNENDGCLIYSVDNHILKSGNPFSFELAIQGIVGVGLQNCEIHVFDPHYNKDDHMEYTNANNEIPKGIILHPWGIEGTKDRSKGRTNYMTLSETVEHLNHEHRIIDIFKMDCEECEWNAYSDWFSSKVEMRQILIELHGTPKNDVDFFESMKDNNYVIFHKEADTQYGGIWQEYGFLKLAPEFFENR</sequence>
<feature type="region of interest" description="Disordered" evidence="1">
    <location>
        <begin position="1"/>
        <end position="64"/>
    </location>
</feature>
<evidence type="ECO:0000256" key="1">
    <source>
        <dbReference type="SAM" id="MobiDB-lite"/>
    </source>
</evidence>
<protein>
    <recommendedName>
        <fullName evidence="3">Methyltransferase domain-containing protein</fullName>
    </recommendedName>
</protein>
<organism evidence="4">
    <name type="scientific">Ditylum brightwellii</name>
    <dbReference type="NCBI Taxonomy" id="49249"/>
    <lineage>
        <taxon>Eukaryota</taxon>
        <taxon>Sar</taxon>
        <taxon>Stramenopiles</taxon>
        <taxon>Ochrophyta</taxon>
        <taxon>Bacillariophyta</taxon>
        <taxon>Mediophyceae</taxon>
        <taxon>Lithodesmiophycidae</taxon>
        <taxon>Lithodesmiales</taxon>
        <taxon>Lithodesmiaceae</taxon>
        <taxon>Ditylum</taxon>
    </lineage>
</organism>